<dbReference type="EMBL" id="NPKH01000011">
    <property type="protein sequence ID" value="PAP96642.1"/>
    <property type="molecule type" value="Genomic_DNA"/>
</dbReference>
<feature type="transmembrane region" description="Helical" evidence="1">
    <location>
        <begin position="34"/>
        <end position="55"/>
    </location>
</feature>
<dbReference type="OrthoDB" id="9919327at2"/>
<evidence type="ECO:0000313" key="2">
    <source>
        <dbReference type="EMBL" id="PAP96642.1"/>
    </source>
</evidence>
<keyword evidence="1" id="KW-0812">Transmembrane</keyword>
<dbReference type="Proteomes" id="UP000215931">
    <property type="component" value="Unassembled WGS sequence"/>
</dbReference>
<comment type="caution">
    <text evidence="2">The sequence shown here is derived from an EMBL/GenBank/DDBJ whole genome shotgun (WGS) entry which is preliminary data.</text>
</comment>
<evidence type="ECO:0000256" key="1">
    <source>
        <dbReference type="SAM" id="Phobius"/>
    </source>
</evidence>
<keyword evidence="3" id="KW-1185">Reference proteome</keyword>
<reference evidence="2 3" key="1">
    <citation type="submission" date="2017-08" db="EMBL/GenBank/DDBJ databases">
        <title>Mesorhizobium wenxinae sp. nov., a novel rhizobial species isolated from root nodules of chickpea (Cicer arietinum L.).</title>
        <authorList>
            <person name="Zhang J."/>
        </authorList>
    </citation>
    <scope>NUCLEOTIDE SEQUENCE [LARGE SCALE GENOMIC DNA]</scope>
    <source>
        <strain evidence="3">WYCCWR 10019</strain>
    </source>
</reference>
<organism evidence="2 3">
    <name type="scientific">Mesorhizobium wenxiniae</name>
    <dbReference type="NCBI Taxonomy" id="2014805"/>
    <lineage>
        <taxon>Bacteria</taxon>
        <taxon>Pseudomonadati</taxon>
        <taxon>Pseudomonadota</taxon>
        <taxon>Alphaproteobacteria</taxon>
        <taxon>Hyphomicrobiales</taxon>
        <taxon>Phyllobacteriaceae</taxon>
        <taxon>Mesorhizobium</taxon>
    </lineage>
</organism>
<name>A0A271KLK2_9HYPH</name>
<evidence type="ECO:0000313" key="3">
    <source>
        <dbReference type="Proteomes" id="UP000215931"/>
    </source>
</evidence>
<dbReference type="AlphaFoldDB" id="A0A271KLK2"/>
<accession>A0A271KLK2</accession>
<sequence length="80" mass="8971">MVIGLPLSSFHAYLARMSYDHFRPPEHLSPTGKLLFRALCLVTFIVAMGAVIYYLGPLIDRYVGVPFADWITNLIFGPKA</sequence>
<proteinExistence type="predicted"/>
<dbReference type="RefSeq" id="WP_095517347.1">
    <property type="nucleotide sequence ID" value="NZ_NPKH01000011.1"/>
</dbReference>
<keyword evidence="1" id="KW-1133">Transmembrane helix</keyword>
<protein>
    <submittedName>
        <fullName evidence="2">Uncharacterized protein</fullName>
    </submittedName>
</protein>
<keyword evidence="1" id="KW-0472">Membrane</keyword>
<gene>
    <name evidence="2" type="ORF">CIT31_02620</name>
</gene>